<sequence>MGDVLDPAIVRLGGYLLMACMIARMDGSNLFRLASARSCVYSPIQFRLEPSEGGICGTLMTTLGGLDKLAQPVTEHSEKKGLLLIVKKIKSVNIDMCRSVAEITVNIEKEEHCHQQRRRSTTITAVDGQQRRRSNSMDMMLEQTLVSTVATSVSNSTSVFSDLLYADWAGNGSGLGNGSDRADREPEKSVHDIEYDMPLRKAILYIQIVVGILGAILLFIYMMHSRR</sequence>
<comment type="caution">
    <text evidence="2">The sequence shown here is derived from an EMBL/GenBank/DDBJ whole genome shotgun (WGS) entry which is preliminary data.</text>
</comment>
<keyword evidence="1" id="KW-0472">Membrane</keyword>
<keyword evidence="1" id="KW-1133">Transmembrane helix</keyword>
<evidence type="ECO:0000313" key="3">
    <source>
        <dbReference type="Proteomes" id="UP000271974"/>
    </source>
</evidence>
<proteinExistence type="predicted"/>
<accession>A0A3S1C639</accession>
<dbReference type="OrthoDB" id="6159519at2759"/>
<keyword evidence="1" id="KW-0812">Transmembrane</keyword>
<evidence type="ECO:0000256" key="1">
    <source>
        <dbReference type="SAM" id="Phobius"/>
    </source>
</evidence>
<evidence type="ECO:0000313" key="2">
    <source>
        <dbReference type="EMBL" id="RUS84005.1"/>
    </source>
</evidence>
<organism evidence="2 3">
    <name type="scientific">Elysia chlorotica</name>
    <name type="common">Eastern emerald elysia</name>
    <name type="synonym">Sea slug</name>
    <dbReference type="NCBI Taxonomy" id="188477"/>
    <lineage>
        <taxon>Eukaryota</taxon>
        <taxon>Metazoa</taxon>
        <taxon>Spiralia</taxon>
        <taxon>Lophotrochozoa</taxon>
        <taxon>Mollusca</taxon>
        <taxon>Gastropoda</taxon>
        <taxon>Heterobranchia</taxon>
        <taxon>Euthyneura</taxon>
        <taxon>Panpulmonata</taxon>
        <taxon>Sacoglossa</taxon>
        <taxon>Placobranchoidea</taxon>
        <taxon>Plakobranchidae</taxon>
        <taxon>Elysia</taxon>
    </lineage>
</organism>
<dbReference type="EMBL" id="RQTK01000221">
    <property type="protein sequence ID" value="RUS84005.1"/>
    <property type="molecule type" value="Genomic_DNA"/>
</dbReference>
<dbReference type="Proteomes" id="UP000271974">
    <property type="component" value="Unassembled WGS sequence"/>
</dbReference>
<dbReference type="AlphaFoldDB" id="A0A3S1C639"/>
<feature type="transmembrane region" description="Helical" evidence="1">
    <location>
        <begin position="202"/>
        <end position="223"/>
    </location>
</feature>
<reference evidence="2 3" key="1">
    <citation type="submission" date="2019-01" db="EMBL/GenBank/DDBJ databases">
        <title>A draft genome assembly of the solar-powered sea slug Elysia chlorotica.</title>
        <authorList>
            <person name="Cai H."/>
            <person name="Li Q."/>
            <person name="Fang X."/>
            <person name="Li J."/>
            <person name="Curtis N.E."/>
            <person name="Altenburger A."/>
            <person name="Shibata T."/>
            <person name="Feng M."/>
            <person name="Maeda T."/>
            <person name="Schwartz J.A."/>
            <person name="Shigenobu S."/>
            <person name="Lundholm N."/>
            <person name="Nishiyama T."/>
            <person name="Yang H."/>
            <person name="Hasebe M."/>
            <person name="Li S."/>
            <person name="Pierce S.K."/>
            <person name="Wang J."/>
        </authorList>
    </citation>
    <scope>NUCLEOTIDE SEQUENCE [LARGE SCALE GENOMIC DNA]</scope>
    <source>
        <strain evidence="2">EC2010</strain>
        <tissue evidence="2">Whole organism of an adult</tissue>
    </source>
</reference>
<gene>
    <name evidence="2" type="ORF">EGW08_008227</name>
</gene>
<name>A0A3S1C639_ELYCH</name>
<keyword evidence="3" id="KW-1185">Reference proteome</keyword>
<protein>
    <submittedName>
        <fullName evidence="2">Uncharacterized protein</fullName>
    </submittedName>
</protein>